<dbReference type="InterPro" id="IPR005821">
    <property type="entry name" value="Ion_trans_dom"/>
</dbReference>
<gene>
    <name evidence="6" type="ORF">KUDE01_005865</name>
</gene>
<evidence type="ECO:0000256" key="1">
    <source>
        <dbReference type="ARBA" id="ARBA00004141"/>
    </source>
</evidence>
<dbReference type="Proteomes" id="UP001228049">
    <property type="component" value="Unassembled WGS sequence"/>
</dbReference>
<accession>A0AAD9CI80</accession>
<dbReference type="Pfam" id="PF00520">
    <property type="entry name" value="Ion_trans"/>
    <property type="match status" value="1"/>
</dbReference>
<dbReference type="AlphaFoldDB" id="A0AAD9CI80"/>
<dbReference type="GO" id="GO:0005886">
    <property type="term" value="C:plasma membrane"/>
    <property type="evidence" value="ECO:0007669"/>
    <property type="project" value="TreeGrafter"/>
</dbReference>
<dbReference type="EMBL" id="JASDAP010000005">
    <property type="protein sequence ID" value="KAK1902905.1"/>
    <property type="molecule type" value="Genomic_DNA"/>
</dbReference>
<evidence type="ECO:0000313" key="7">
    <source>
        <dbReference type="Proteomes" id="UP001228049"/>
    </source>
</evidence>
<evidence type="ECO:0000256" key="4">
    <source>
        <dbReference type="ARBA" id="ARBA00023136"/>
    </source>
</evidence>
<organism evidence="6 7">
    <name type="scientific">Dissostichus eleginoides</name>
    <name type="common">Patagonian toothfish</name>
    <name type="synonym">Dissostichus amissus</name>
    <dbReference type="NCBI Taxonomy" id="100907"/>
    <lineage>
        <taxon>Eukaryota</taxon>
        <taxon>Metazoa</taxon>
        <taxon>Chordata</taxon>
        <taxon>Craniata</taxon>
        <taxon>Vertebrata</taxon>
        <taxon>Euteleostomi</taxon>
        <taxon>Actinopterygii</taxon>
        <taxon>Neopterygii</taxon>
        <taxon>Teleostei</taxon>
        <taxon>Neoteleostei</taxon>
        <taxon>Acanthomorphata</taxon>
        <taxon>Eupercaria</taxon>
        <taxon>Perciformes</taxon>
        <taxon>Notothenioidei</taxon>
        <taxon>Nototheniidae</taxon>
        <taxon>Dissostichus</taxon>
    </lineage>
</organism>
<evidence type="ECO:0000256" key="2">
    <source>
        <dbReference type="ARBA" id="ARBA00022692"/>
    </source>
</evidence>
<name>A0AAD9CI80_DISEL</name>
<dbReference type="PANTHER" id="PTHR45638">
    <property type="entry name" value="CYCLIC NUCLEOTIDE-GATED CATION CHANNEL SUBUNIT A"/>
    <property type="match status" value="1"/>
</dbReference>
<evidence type="ECO:0000313" key="6">
    <source>
        <dbReference type="EMBL" id="KAK1902905.1"/>
    </source>
</evidence>
<dbReference type="SUPFAM" id="SSF81324">
    <property type="entry name" value="Voltage-gated potassium channels"/>
    <property type="match status" value="1"/>
</dbReference>
<sequence length="157" mass="18112">PSYFNSSHTTSLTHTHSDALLCCVKLLFVVTHCLYDVQRKTSLVFLGEERIPRGHLTSVMLFFHGDLHHQAELRTCFTTIAFNYLPVWMTLDYVADLMYLVDMIITVHTGYLDQGILIKDLAHLKKRYLRSKHFLRDLVSLLPTDSSTLSLASKLQW</sequence>
<comment type="subcellular location">
    <subcellularLocation>
        <location evidence="1">Membrane</location>
        <topology evidence="1">Multi-pass membrane protein</topology>
    </subcellularLocation>
</comment>
<protein>
    <submittedName>
        <fullName evidence="6">Cyclic nucleotide-gated cation channel alpha-4</fullName>
    </submittedName>
</protein>
<evidence type="ECO:0000256" key="3">
    <source>
        <dbReference type="ARBA" id="ARBA00022989"/>
    </source>
</evidence>
<keyword evidence="3" id="KW-1133">Transmembrane helix</keyword>
<dbReference type="PANTHER" id="PTHR45638:SF2">
    <property type="entry name" value="CYCLIC NUCLEOTIDE-GATED CATION CHANNEL ALPHA-4"/>
    <property type="match status" value="1"/>
</dbReference>
<comment type="caution">
    <text evidence="6">The sequence shown here is derived from an EMBL/GenBank/DDBJ whole genome shotgun (WGS) entry which is preliminary data.</text>
</comment>
<keyword evidence="4" id="KW-0472">Membrane</keyword>
<feature type="domain" description="Ion transport" evidence="5">
    <location>
        <begin position="82"/>
        <end position="148"/>
    </location>
</feature>
<dbReference type="InterPro" id="IPR050866">
    <property type="entry name" value="CNG_cation_channel"/>
</dbReference>
<dbReference type="GO" id="GO:0005223">
    <property type="term" value="F:intracellularly cGMP-activated cation channel activity"/>
    <property type="evidence" value="ECO:0007669"/>
    <property type="project" value="TreeGrafter"/>
</dbReference>
<keyword evidence="7" id="KW-1185">Reference proteome</keyword>
<dbReference type="GO" id="GO:0030553">
    <property type="term" value="F:cGMP binding"/>
    <property type="evidence" value="ECO:0007669"/>
    <property type="project" value="TreeGrafter"/>
</dbReference>
<keyword evidence="2" id="KW-0812">Transmembrane</keyword>
<dbReference type="GO" id="GO:0005222">
    <property type="term" value="F:intracellularly cAMP-activated cation channel activity"/>
    <property type="evidence" value="ECO:0007669"/>
    <property type="project" value="TreeGrafter"/>
</dbReference>
<dbReference type="GO" id="GO:0017071">
    <property type="term" value="C:intracellular cyclic nucleotide activated cation channel complex"/>
    <property type="evidence" value="ECO:0007669"/>
    <property type="project" value="TreeGrafter"/>
</dbReference>
<proteinExistence type="predicted"/>
<reference evidence="6" key="1">
    <citation type="submission" date="2023-04" db="EMBL/GenBank/DDBJ databases">
        <title>Chromosome-level genome of Chaenocephalus aceratus.</title>
        <authorList>
            <person name="Park H."/>
        </authorList>
    </citation>
    <scope>NUCLEOTIDE SEQUENCE</scope>
    <source>
        <strain evidence="6">DE</strain>
        <tissue evidence="6">Muscle</tissue>
    </source>
</reference>
<feature type="non-terminal residue" evidence="6">
    <location>
        <position position="1"/>
    </location>
</feature>
<evidence type="ECO:0000259" key="5">
    <source>
        <dbReference type="Pfam" id="PF00520"/>
    </source>
</evidence>
<dbReference type="GO" id="GO:0044877">
    <property type="term" value="F:protein-containing complex binding"/>
    <property type="evidence" value="ECO:0007669"/>
    <property type="project" value="TreeGrafter"/>
</dbReference>